<organism evidence="1">
    <name type="scientific">marine metagenome</name>
    <dbReference type="NCBI Taxonomy" id="408172"/>
    <lineage>
        <taxon>unclassified sequences</taxon>
        <taxon>metagenomes</taxon>
        <taxon>ecological metagenomes</taxon>
    </lineage>
</organism>
<accession>A0A383AU67</accession>
<dbReference type="EMBL" id="UINC01194549">
    <property type="protein sequence ID" value="SVE10688.1"/>
    <property type="molecule type" value="Genomic_DNA"/>
</dbReference>
<gene>
    <name evidence="1" type="ORF">METZ01_LOCUS463542</name>
</gene>
<name>A0A383AU67_9ZZZZ</name>
<dbReference type="AlphaFoldDB" id="A0A383AU67"/>
<sequence length="78" mass="8912">MGGYGRLPGLVSEELLEKASREGLEEEQKEEIVGMKNELKELCQENSLPDLSNDLESLLTYILFSNIALQFFKTRNFD</sequence>
<evidence type="ECO:0000313" key="1">
    <source>
        <dbReference type="EMBL" id="SVE10688.1"/>
    </source>
</evidence>
<protein>
    <submittedName>
        <fullName evidence="1">Uncharacterized protein</fullName>
    </submittedName>
</protein>
<dbReference type="SUPFAM" id="SSF89000">
    <property type="entry name" value="post-HMGL domain-like"/>
    <property type="match status" value="1"/>
</dbReference>
<proteinExistence type="predicted"/>
<reference evidence="1" key="1">
    <citation type="submission" date="2018-05" db="EMBL/GenBank/DDBJ databases">
        <authorList>
            <person name="Lanie J.A."/>
            <person name="Ng W.-L."/>
            <person name="Kazmierczak K.M."/>
            <person name="Andrzejewski T.M."/>
            <person name="Davidsen T.M."/>
            <person name="Wayne K.J."/>
            <person name="Tettelin H."/>
            <person name="Glass J.I."/>
            <person name="Rusch D."/>
            <person name="Podicherti R."/>
            <person name="Tsui H.-C.T."/>
            <person name="Winkler M.E."/>
        </authorList>
    </citation>
    <scope>NUCLEOTIDE SEQUENCE</scope>
</reference>